<gene>
    <name evidence="15" type="ORF">DEBURN_LOCUS4137</name>
</gene>
<feature type="domain" description="BAP29/BAP31 transmembrane" evidence="13">
    <location>
        <begin position="1"/>
        <end position="117"/>
    </location>
</feature>
<dbReference type="AlphaFoldDB" id="A0A9N8ZCU8"/>
<evidence type="ECO:0000256" key="2">
    <source>
        <dbReference type="ARBA" id="ARBA00007956"/>
    </source>
</evidence>
<dbReference type="Pfam" id="PF18035">
    <property type="entry name" value="Bap31_Bap29_C"/>
    <property type="match status" value="1"/>
</dbReference>
<dbReference type="PANTHER" id="PTHR12701">
    <property type="entry name" value="BCR-ASSOCIATED PROTEIN, BAP"/>
    <property type="match status" value="1"/>
</dbReference>
<keyword evidence="9 12" id="KW-0175">Coiled coil</keyword>
<evidence type="ECO:0000313" key="15">
    <source>
        <dbReference type="EMBL" id="CAG8490339.1"/>
    </source>
</evidence>
<keyword evidence="4 11" id="KW-0812">Transmembrane</keyword>
<evidence type="ECO:0000256" key="6">
    <source>
        <dbReference type="ARBA" id="ARBA00022892"/>
    </source>
</evidence>
<evidence type="ECO:0000256" key="5">
    <source>
        <dbReference type="ARBA" id="ARBA00022824"/>
    </source>
</evidence>
<evidence type="ECO:0000256" key="8">
    <source>
        <dbReference type="ARBA" id="ARBA00022989"/>
    </source>
</evidence>
<name>A0A9N8ZCU8_9GLOM</name>
<evidence type="ECO:0000256" key="3">
    <source>
        <dbReference type="ARBA" id="ARBA00022448"/>
    </source>
</evidence>
<evidence type="ECO:0000259" key="13">
    <source>
        <dbReference type="Pfam" id="PF05529"/>
    </source>
</evidence>
<feature type="coiled-coil region" evidence="12">
    <location>
        <begin position="105"/>
        <end position="187"/>
    </location>
</feature>
<dbReference type="GO" id="GO:0006886">
    <property type="term" value="P:intracellular protein transport"/>
    <property type="evidence" value="ECO:0007669"/>
    <property type="project" value="UniProtKB-UniRule"/>
</dbReference>
<comment type="subcellular location">
    <subcellularLocation>
        <location evidence="1 11">Endoplasmic reticulum membrane</location>
        <topology evidence="1 11">Multi-pass membrane protein</topology>
    </subcellularLocation>
</comment>
<dbReference type="Pfam" id="PF05529">
    <property type="entry name" value="Bap31"/>
    <property type="match status" value="1"/>
</dbReference>
<keyword evidence="10 11" id="KW-0472">Membrane</keyword>
<dbReference type="GO" id="GO:0070973">
    <property type="term" value="P:protein localization to endoplasmic reticulum exit site"/>
    <property type="evidence" value="ECO:0007669"/>
    <property type="project" value="UniProtKB-UniRule"/>
</dbReference>
<proteinExistence type="inferred from homology"/>
<keyword evidence="8 11" id="KW-1133">Transmembrane helix</keyword>
<comment type="similarity">
    <text evidence="2 11">Belongs to the BCAP29/BCAP31 family.</text>
</comment>
<evidence type="ECO:0000313" key="16">
    <source>
        <dbReference type="Proteomes" id="UP000789706"/>
    </source>
</evidence>
<dbReference type="EMBL" id="CAJVPK010000294">
    <property type="protein sequence ID" value="CAG8490339.1"/>
    <property type="molecule type" value="Genomic_DNA"/>
</dbReference>
<dbReference type="PANTHER" id="PTHR12701:SF20">
    <property type="entry name" value="ENDOPLASMIC RETICULUM TRANSMEMBRANE PROTEIN"/>
    <property type="match status" value="1"/>
</dbReference>
<dbReference type="InterPro" id="IPR040463">
    <property type="entry name" value="BAP29/BAP31_N"/>
</dbReference>
<evidence type="ECO:0000259" key="14">
    <source>
        <dbReference type="Pfam" id="PF18035"/>
    </source>
</evidence>
<evidence type="ECO:0000256" key="12">
    <source>
        <dbReference type="SAM" id="Coils"/>
    </source>
</evidence>
<keyword evidence="5 11" id="KW-0256">Endoplasmic reticulum</keyword>
<comment type="function">
    <text evidence="11">May play a role in anterograde transport of membrane proteins from the endoplasmic reticulum to the Golgi.</text>
</comment>
<keyword evidence="6 11" id="KW-0931">ER-Golgi transport</keyword>
<protein>
    <recommendedName>
        <fullName evidence="11">Endoplasmic reticulum transmembrane protein</fullName>
    </recommendedName>
</protein>
<feature type="domain" description="Bap31/Bap29 cytoplasmic coiled-coil" evidence="14">
    <location>
        <begin position="141"/>
        <end position="197"/>
    </location>
</feature>
<keyword evidence="7 11" id="KW-0653">Protein transport</keyword>
<dbReference type="GO" id="GO:0006888">
    <property type="term" value="P:endoplasmic reticulum to Golgi vesicle-mediated transport"/>
    <property type="evidence" value="ECO:0007669"/>
    <property type="project" value="UniProtKB-UniRule"/>
</dbReference>
<dbReference type="InterPro" id="IPR041672">
    <property type="entry name" value="Bap31/Bap29_C"/>
</dbReference>
<evidence type="ECO:0000256" key="7">
    <source>
        <dbReference type="ARBA" id="ARBA00022927"/>
    </source>
</evidence>
<sequence length="198" mass="23681">MTLYYTLVFALLAIESIAFVILILPFPVTWRRAMLRWISKSPLVEKAQYILKFAFVYEKTSNATNRTYSVKHENEDITTRTESSYHAKKFYNQRNIILNRTCVLIAEMLKSEDQLEALKKQAKNQSKEYHRVNESESKLQTEIERLSVELEEYRKKAMNFDNLKKQADNQHKEYVRLTDDYNKLLDERENRTEPKKEQ</sequence>
<evidence type="ECO:0000256" key="11">
    <source>
        <dbReference type="RuleBase" id="RU367026"/>
    </source>
</evidence>
<keyword evidence="16" id="KW-1185">Reference proteome</keyword>
<dbReference type="InterPro" id="IPR008417">
    <property type="entry name" value="BAP29/BAP31"/>
</dbReference>
<dbReference type="Proteomes" id="UP000789706">
    <property type="component" value="Unassembled WGS sequence"/>
</dbReference>
<comment type="caution">
    <text evidence="11">Lacks conserved residue(s) required for the propagation of feature annotation.</text>
</comment>
<feature type="transmembrane region" description="Helical" evidence="11">
    <location>
        <begin position="6"/>
        <end position="30"/>
    </location>
</feature>
<dbReference type="GO" id="GO:0005789">
    <property type="term" value="C:endoplasmic reticulum membrane"/>
    <property type="evidence" value="ECO:0007669"/>
    <property type="project" value="UniProtKB-SubCell"/>
</dbReference>
<dbReference type="OrthoDB" id="435607at2759"/>
<comment type="caution">
    <text evidence="15">The sequence shown here is derived from an EMBL/GenBank/DDBJ whole genome shotgun (WGS) entry which is preliminary data.</text>
</comment>
<evidence type="ECO:0000256" key="1">
    <source>
        <dbReference type="ARBA" id="ARBA00004477"/>
    </source>
</evidence>
<evidence type="ECO:0000256" key="9">
    <source>
        <dbReference type="ARBA" id="ARBA00023054"/>
    </source>
</evidence>
<organism evidence="15 16">
    <name type="scientific">Diversispora eburnea</name>
    <dbReference type="NCBI Taxonomy" id="1213867"/>
    <lineage>
        <taxon>Eukaryota</taxon>
        <taxon>Fungi</taxon>
        <taxon>Fungi incertae sedis</taxon>
        <taxon>Mucoromycota</taxon>
        <taxon>Glomeromycotina</taxon>
        <taxon>Glomeromycetes</taxon>
        <taxon>Diversisporales</taxon>
        <taxon>Diversisporaceae</taxon>
        <taxon>Diversispora</taxon>
    </lineage>
</organism>
<evidence type="ECO:0000256" key="10">
    <source>
        <dbReference type="ARBA" id="ARBA00023136"/>
    </source>
</evidence>
<accession>A0A9N8ZCU8</accession>
<keyword evidence="3 11" id="KW-0813">Transport</keyword>
<evidence type="ECO:0000256" key="4">
    <source>
        <dbReference type="ARBA" id="ARBA00022692"/>
    </source>
</evidence>
<reference evidence="15" key="1">
    <citation type="submission" date="2021-06" db="EMBL/GenBank/DDBJ databases">
        <authorList>
            <person name="Kallberg Y."/>
            <person name="Tangrot J."/>
            <person name="Rosling A."/>
        </authorList>
    </citation>
    <scope>NUCLEOTIDE SEQUENCE</scope>
    <source>
        <strain evidence="15">AZ414A</strain>
    </source>
</reference>